<dbReference type="Pfam" id="PF08282">
    <property type="entry name" value="Hydrolase_3"/>
    <property type="match status" value="1"/>
</dbReference>
<evidence type="ECO:0000256" key="1">
    <source>
        <dbReference type="SAM" id="MobiDB-lite"/>
    </source>
</evidence>
<evidence type="ECO:0008006" key="4">
    <source>
        <dbReference type="Google" id="ProtNLM"/>
    </source>
</evidence>
<dbReference type="Gene3D" id="3.40.50.1000">
    <property type="entry name" value="HAD superfamily/HAD-like"/>
    <property type="match status" value="1"/>
</dbReference>
<dbReference type="InterPro" id="IPR036412">
    <property type="entry name" value="HAD-like_sf"/>
</dbReference>
<comment type="caution">
    <text evidence="2">The sequence shown here is derived from an EMBL/GenBank/DDBJ whole genome shotgun (WGS) entry which is preliminary data.</text>
</comment>
<evidence type="ECO:0000313" key="3">
    <source>
        <dbReference type="Proteomes" id="UP000236394"/>
    </source>
</evidence>
<name>A0A2J8B0W5_9FIRM</name>
<dbReference type="GO" id="GO:0005829">
    <property type="term" value="C:cytosol"/>
    <property type="evidence" value="ECO:0007669"/>
    <property type="project" value="TreeGrafter"/>
</dbReference>
<feature type="region of interest" description="Disordered" evidence="1">
    <location>
        <begin position="1"/>
        <end position="34"/>
    </location>
</feature>
<dbReference type="GO" id="GO:0000287">
    <property type="term" value="F:magnesium ion binding"/>
    <property type="evidence" value="ECO:0007669"/>
    <property type="project" value="TreeGrafter"/>
</dbReference>
<dbReference type="RefSeq" id="WP_146024618.1">
    <property type="nucleotide sequence ID" value="NZ_NBZD01000003.1"/>
</dbReference>
<gene>
    <name evidence="2" type="ORF">B7R76_06150</name>
</gene>
<organism evidence="2 3">
    <name type="scientific">Mageeibacillus indolicus</name>
    <dbReference type="NCBI Taxonomy" id="884684"/>
    <lineage>
        <taxon>Bacteria</taxon>
        <taxon>Bacillati</taxon>
        <taxon>Bacillota</taxon>
        <taxon>Clostridia</taxon>
        <taxon>Eubacteriales</taxon>
        <taxon>Oscillospiraceae</taxon>
        <taxon>Mageeibacillus</taxon>
    </lineage>
</organism>
<dbReference type="PROSITE" id="PS01228">
    <property type="entry name" value="COF_1"/>
    <property type="match status" value="1"/>
</dbReference>
<dbReference type="AlphaFoldDB" id="A0A2J8B0W5"/>
<accession>A0A2J8B0W5</accession>
<dbReference type="GO" id="GO:0016791">
    <property type="term" value="F:phosphatase activity"/>
    <property type="evidence" value="ECO:0007669"/>
    <property type="project" value="TreeGrafter"/>
</dbReference>
<reference evidence="3" key="1">
    <citation type="submission" date="2017-04" db="EMBL/GenBank/DDBJ databases">
        <authorList>
            <person name="Bumgarner R.E."/>
            <person name="Fredricks D.N."/>
            <person name="Srinivasan S."/>
        </authorList>
    </citation>
    <scope>NUCLEOTIDE SEQUENCE [LARGE SCALE GENOMIC DNA]</scope>
    <source>
        <strain evidence="3">KA00405</strain>
    </source>
</reference>
<dbReference type="Proteomes" id="UP000236394">
    <property type="component" value="Unassembled WGS sequence"/>
</dbReference>
<dbReference type="EMBL" id="NBZD01000003">
    <property type="protein sequence ID" value="PNH18418.1"/>
    <property type="molecule type" value="Genomic_DNA"/>
</dbReference>
<proteinExistence type="predicted"/>
<sequence length="342" mass="36915">MLGTHNYKRYAGSGNAGNSTSSVSTTGNSTSASVDTAESAPALVSLTTPVCVDSRTTHFARSSTPTPDKLRGKIKLVASDLDGTLLTDASCISPRTAQTICRLAKNGIDFTIATGRILSRLPLNLCRETDLHYAVLANGAETWDLKRNICLSTLPLSGATVTAVLRVLAAFPLYFEVYFAGEAYTDNARRQFYRDSLYSPAKLIDMRRSRHTVPDLFEFVAARKISKVVMPQATPELLAELDRKCAPIKDLIITNSAFGNREYNAGNCTKVAGINALVEYLHLQLDEVLVFGDAGNDLPMFATFPHSVAMANATPNIAAKAAYRTGNNNADGVAEFCEAYLL</sequence>
<protein>
    <recommendedName>
        <fullName evidence="4">HAD hydrolase, family IIB</fullName>
    </recommendedName>
</protein>
<dbReference type="Gene3D" id="3.30.1240.10">
    <property type="match status" value="1"/>
</dbReference>
<feature type="compositionally biased region" description="Low complexity" evidence="1">
    <location>
        <begin position="11"/>
        <end position="34"/>
    </location>
</feature>
<dbReference type="PANTHER" id="PTHR10000">
    <property type="entry name" value="PHOSPHOSERINE PHOSPHATASE"/>
    <property type="match status" value="1"/>
</dbReference>
<evidence type="ECO:0000313" key="2">
    <source>
        <dbReference type="EMBL" id="PNH18418.1"/>
    </source>
</evidence>
<dbReference type="InterPro" id="IPR023214">
    <property type="entry name" value="HAD_sf"/>
</dbReference>
<dbReference type="SUPFAM" id="SSF56784">
    <property type="entry name" value="HAD-like"/>
    <property type="match status" value="1"/>
</dbReference>
<dbReference type="PANTHER" id="PTHR10000:SF8">
    <property type="entry name" value="HAD SUPERFAMILY HYDROLASE-LIKE, TYPE 3"/>
    <property type="match status" value="1"/>
</dbReference>